<evidence type="ECO:0000256" key="1">
    <source>
        <dbReference type="SAM" id="Phobius"/>
    </source>
</evidence>
<dbReference type="RefSeq" id="WP_063458151.1">
    <property type="nucleotide sequence ID" value="NZ_CP015346.1"/>
</dbReference>
<feature type="transmembrane region" description="Helical" evidence="1">
    <location>
        <begin position="88"/>
        <end position="107"/>
    </location>
</feature>
<dbReference type="Proteomes" id="UP001170717">
    <property type="component" value="Unassembled WGS sequence"/>
</dbReference>
<feature type="transmembrane region" description="Helical" evidence="1">
    <location>
        <begin position="127"/>
        <end position="144"/>
    </location>
</feature>
<comment type="caution">
    <text evidence="2">The sequence shown here is derived from an EMBL/GenBank/DDBJ whole genome shotgun (WGS) entry which is preliminary data.</text>
</comment>
<organism evidence="2 3">
    <name type="scientific">Alteromonas stellipolaris</name>
    <dbReference type="NCBI Taxonomy" id="233316"/>
    <lineage>
        <taxon>Bacteria</taxon>
        <taxon>Pseudomonadati</taxon>
        <taxon>Pseudomonadota</taxon>
        <taxon>Gammaproteobacteria</taxon>
        <taxon>Alteromonadales</taxon>
        <taxon>Alteromonadaceae</taxon>
        <taxon>Alteromonas/Salinimonas group</taxon>
        <taxon>Alteromonas</taxon>
    </lineage>
</organism>
<feature type="transmembrane region" description="Helical" evidence="1">
    <location>
        <begin position="54"/>
        <end position="76"/>
    </location>
</feature>
<gene>
    <name evidence="2" type="ORF">Q4527_03480</name>
</gene>
<accession>A0AAW7YZM9</accession>
<keyword evidence="1" id="KW-0472">Membrane</keyword>
<evidence type="ECO:0000313" key="2">
    <source>
        <dbReference type="EMBL" id="MDO6576432.1"/>
    </source>
</evidence>
<evidence type="ECO:0000313" key="3">
    <source>
        <dbReference type="Proteomes" id="UP001170717"/>
    </source>
</evidence>
<protein>
    <submittedName>
        <fullName evidence="2">Uncharacterized protein</fullName>
    </submittedName>
</protein>
<keyword evidence="1" id="KW-1133">Transmembrane helix</keyword>
<sequence>MWSFIKSFLPAWLATFLMASSLHTFQVLNALSSIGVEISSTEWLSTAWKDAVGLLPTYGIIIAVAQLLAFGVVTIIRKYAIKHDIKKPRFITLTSVAGASGIAVALLAMQPILNVTLIAGARGYDGFLLQCFAGLLGGFIYGLLRATSESGALSNR</sequence>
<keyword evidence="1" id="KW-0812">Transmembrane</keyword>
<dbReference type="AlphaFoldDB" id="A0AAW7YZM9"/>
<name>A0AAW7YZM9_9ALTE</name>
<reference evidence="2" key="1">
    <citation type="submission" date="2023-07" db="EMBL/GenBank/DDBJ databases">
        <title>Genome content predicts the carbon catabolic preferences of heterotrophic bacteria.</title>
        <authorList>
            <person name="Gralka M."/>
        </authorList>
    </citation>
    <scope>NUCLEOTIDE SEQUENCE</scope>
    <source>
        <strain evidence="2">F2M12</strain>
    </source>
</reference>
<proteinExistence type="predicted"/>
<dbReference type="EMBL" id="JAUOQI010000002">
    <property type="protein sequence ID" value="MDO6576432.1"/>
    <property type="molecule type" value="Genomic_DNA"/>
</dbReference>